<evidence type="ECO:0000313" key="2">
    <source>
        <dbReference type="EMBL" id="KAF1753020.1"/>
    </source>
</evidence>
<dbReference type="RefSeq" id="XP_053582013.1">
    <property type="nucleotide sequence ID" value="XM_053733100.1"/>
</dbReference>
<reference evidence="2 3" key="1">
    <citation type="submission" date="2019-12" db="EMBL/GenBank/DDBJ databases">
        <title>Chromosome-level assembly of the Caenorhabditis remanei genome.</title>
        <authorList>
            <person name="Teterina A.A."/>
            <person name="Willis J.H."/>
            <person name="Phillips P.C."/>
        </authorList>
    </citation>
    <scope>NUCLEOTIDE SEQUENCE [LARGE SCALE GENOMIC DNA]</scope>
    <source>
        <strain evidence="2 3">PX506</strain>
        <tissue evidence="2">Whole organism</tissue>
    </source>
</reference>
<dbReference type="Gene3D" id="3.80.20.20">
    <property type="entry name" value="Receptor L-domain"/>
    <property type="match status" value="4"/>
</dbReference>
<dbReference type="SUPFAM" id="SSF52058">
    <property type="entry name" value="L domain-like"/>
    <property type="match status" value="4"/>
</dbReference>
<feature type="domain" description="Receptor L-domain" evidence="1">
    <location>
        <begin position="27"/>
        <end position="128"/>
    </location>
</feature>
<dbReference type="Proteomes" id="UP000483820">
    <property type="component" value="Chromosome V"/>
</dbReference>
<feature type="domain" description="Receptor L-domain" evidence="1">
    <location>
        <begin position="195"/>
        <end position="301"/>
    </location>
</feature>
<name>A0A6A5GD81_CAERE</name>
<dbReference type="AlphaFoldDB" id="A0A6A5GD81"/>
<accession>A0A6A5GD81</accession>
<dbReference type="PANTHER" id="PTHR21662">
    <property type="entry name" value="RECEPTOR PROTEIN-TYROSINE KINASE"/>
    <property type="match status" value="1"/>
</dbReference>
<gene>
    <name evidence="2" type="ORF">GCK72_019576</name>
</gene>
<dbReference type="CTD" id="9839492"/>
<proteinExistence type="predicted"/>
<feature type="domain" description="Receptor L-domain" evidence="1">
    <location>
        <begin position="369"/>
        <end position="480"/>
    </location>
</feature>
<dbReference type="KEGG" id="crq:GCK72_019576"/>
<organism evidence="2 3">
    <name type="scientific">Caenorhabditis remanei</name>
    <name type="common">Caenorhabditis vulgaris</name>
    <dbReference type="NCBI Taxonomy" id="31234"/>
    <lineage>
        <taxon>Eukaryota</taxon>
        <taxon>Metazoa</taxon>
        <taxon>Ecdysozoa</taxon>
        <taxon>Nematoda</taxon>
        <taxon>Chromadorea</taxon>
        <taxon>Rhabditida</taxon>
        <taxon>Rhabditina</taxon>
        <taxon>Rhabditomorpha</taxon>
        <taxon>Rhabditoidea</taxon>
        <taxon>Rhabditidae</taxon>
        <taxon>Peloderinae</taxon>
        <taxon>Caenorhabditis</taxon>
    </lineage>
</organism>
<dbReference type="Pfam" id="PF01030">
    <property type="entry name" value="Recep_L_domain"/>
    <property type="match status" value="4"/>
</dbReference>
<dbReference type="EMBL" id="WUAV01000005">
    <property type="protein sequence ID" value="KAF1753020.1"/>
    <property type="molecule type" value="Genomic_DNA"/>
</dbReference>
<dbReference type="PANTHER" id="PTHR21662:SF7">
    <property type="entry name" value="RECEPTOR L-DOMAIN DOMAIN-CONTAINING PROTEIN"/>
    <property type="match status" value="1"/>
</dbReference>
<dbReference type="InterPro" id="IPR053079">
    <property type="entry name" value="SPS2_domain"/>
</dbReference>
<dbReference type="GeneID" id="9839492"/>
<protein>
    <recommendedName>
        <fullName evidence="1">Receptor L-domain domain-containing protein</fullName>
    </recommendedName>
</protein>
<feature type="domain" description="Receptor L-domain" evidence="1">
    <location>
        <begin position="521"/>
        <end position="599"/>
    </location>
</feature>
<dbReference type="InterPro" id="IPR036941">
    <property type="entry name" value="Rcpt_L-dom_sf"/>
</dbReference>
<sequence length="680" mass="77143">MNAYGNLKDCECFNVRITPESLPFYQNCSYIHGGEKGVLKITKVTEYTDLSPLSFLKKVNGNIEIFDTELTNLSFLSNLETIIGERFQAFNITQISNNPKLKRLGWDSLKVKDSITSKLNNLFSFQKIYPDQNGFSLSITNNHPEFCFSTNELQTFAEGTAAFYDYGEISLCPETARKDGQKVCNFDDLNTMESDCVHVIGDVVINAENESNAWKLQNTTHIYGSLMVEETKELTNLSFLSNFRVVATLKVGSPSLIQFLDNKKLQNVSLPQMKTPPFPITEDSTLRIDDGFVIANNPDLSDIKHLDYWYTESECVWHIINNTKADLSKFCDYEDSNIFNSNLDAYGNLNGCACKNARISPESLPYYKNCTSITGGRNGGLKITKVTDHMDLSPLLFLKKVNGNVEIFDTELTNLSFLGNLETMIGESIQIYNITNIHDNPNLKRLGWDSLKNIYPKEAEYTFNLERNHQEFCLTTYELQAFASSTVHFYNLNAKICPELERKDGQKVCIFELLSNLDPTCQHVIGDVLVNSENENEVWRLKNMTNTYGSITVENTIELTDLDFLSNFQQVATLNLGGPAMIRILFNKNLRNISLPKMTTPPFPDTESHFEINGNSLDIFKNQKECRLFQKHTQSYLKYNGKSCAKLEAADPEENEVGGSKSETLSSVQWFLVLTIFTIY</sequence>
<comment type="caution">
    <text evidence="2">The sequence shown here is derived from an EMBL/GenBank/DDBJ whole genome shotgun (WGS) entry which is preliminary data.</text>
</comment>
<evidence type="ECO:0000259" key="1">
    <source>
        <dbReference type="Pfam" id="PF01030"/>
    </source>
</evidence>
<dbReference type="InterPro" id="IPR000494">
    <property type="entry name" value="Rcpt_L-dom"/>
</dbReference>
<evidence type="ECO:0000313" key="3">
    <source>
        <dbReference type="Proteomes" id="UP000483820"/>
    </source>
</evidence>